<dbReference type="InterPro" id="IPR011701">
    <property type="entry name" value="MFS"/>
</dbReference>
<dbReference type="InterPro" id="IPR036259">
    <property type="entry name" value="MFS_trans_sf"/>
</dbReference>
<dbReference type="PANTHER" id="PTHR42718:SF46">
    <property type="entry name" value="BLR6921 PROTEIN"/>
    <property type="match status" value="1"/>
</dbReference>
<dbReference type="CDD" id="cd17321">
    <property type="entry name" value="MFS_MMR_MDR_like"/>
    <property type="match status" value="1"/>
</dbReference>
<dbReference type="EMBL" id="JAGGMS010000001">
    <property type="protein sequence ID" value="MBP2180946.1"/>
    <property type="molecule type" value="Genomic_DNA"/>
</dbReference>
<feature type="transmembrane region" description="Helical" evidence="7">
    <location>
        <begin position="361"/>
        <end position="384"/>
    </location>
</feature>
<evidence type="ECO:0000256" key="7">
    <source>
        <dbReference type="SAM" id="Phobius"/>
    </source>
</evidence>
<feature type="transmembrane region" description="Helical" evidence="7">
    <location>
        <begin position="230"/>
        <end position="247"/>
    </location>
</feature>
<dbReference type="PROSITE" id="PS50850">
    <property type="entry name" value="MFS"/>
    <property type="match status" value="1"/>
</dbReference>
<proteinExistence type="predicted"/>
<protein>
    <submittedName>
        <fullName evidence="9">EmrB/QacA subfamily drug resistance transporter</fullName>
    </submittedName>
</protein>
<reference evidence="9 10" key="1">
    <citation type="submission" date="2021-03" db="EMBL/GenBank/DDBJ databases">
        <title>Sequencing the genomes of 1000 actinobacteria strains.</title>
        <authorList>
            <person name="Klenk H.-P."/>
        </authorList>
    </citation>
    <scope>NUCLEOTIDE SEQUENCE [LARGE SCALE GENOMIC DNA]</scope>
    <source>
        <strain evidence="9 10">DSM 45510</strain>
    </source>
</reference>
<comment type="caution">
    <text evidence="9">The sequence shown here is derived from an EMBL/GenBank/DDBJ whole genome shotgun (WGS) entry which is preliminary data.</text>
</comment>
<feature type="transmembrane region" description="Helical" evidence="7">
    <location>
        <begin position="12"/>
        <end position="36"/>
    </location>
</feature>
<dbReference type="SUPFAM" id="SSF103473">
    <property type="entry name" value="MFS general substrate transporter"/>
    <property type="match status" value="1"/>
</dbReference>
<dbReference type="Proteomes" id="UP000741013">
    <property type="component" value="Unassembled WGS sequence"/>
</dbReference>
<evidence type="ECO:0000256" key="5">
    <source>
        <dbReference type="ARBA" id="ARBA00022989"/>
    </source>
</evidence>
<evidence type="ECO:0000256" key="2">
    <source>
        <dbReference type="ARBA" id="ARBA00022448"/>
    </source>
</evidence>
<feature type="transmembrane region" description="Helical" evidence="7">
    <location>
        <begin position="198"/>
        <end position="218"/>
    </location>
</feature>
<feature type="transmembrane region" description="Helical" evidence="7">
    <location>
        <begin position="444"/>
        <end position="462"/>
    </location>
</feature>
<keyword evidence="5 7" id="KW-1133">Transmembrane helix</keyword>
<dbReference type="NCBIfam" id="TIGR00711">
    <property type="entry name" value="efflux_EmrB"/>
    <property type="match status" value="1"/>
</dbReference>
<keyword evidence="3" id="KW-1003">Cell membrane</keyword>
<evidence type="ECO:0000256" key="4">
    <source>
        <dbReference type="ARBA" id="ARBA00022692"/>
    </source>
</evidence>
<dbReference type="InterPro" id="IPR020846">
    <property type="entry name" value="MFS_dom"/>
</dbReference>
<feature type="transmembrane region" description="Helical" evidence="7">
    <location>
        <begin position="139"/>
        <end position="158"/>
    </location>
</feature>
<name>A0ABS4PND7_9PSEU</name>
<feature type="transmembrane region" description="Helical" evidence="7">
    <location>
        <begin position="164"/>
        <end position="186"/>
    </location>
</feature>
<keyword evidence="10" id="KW-1185">Reference proteome</keyword>
<dbReference type="PANTHER" id="PTHR42718">
    <property type="entry name" value="MAJOR FACILITATOR SUPERFAMILY MULTIDRUG TRANSPORTER MFSC"/>
    <property type="match status" value="1"/>
</dbReference>
<dbReference type="RefSeq" id="WP_209664428.1">
    <property type="nucleotide sequence ID" value="NZ_JAGGMS010000001.1"/>
</dbReference>
<dbReference type="Gene3D" id="1.20.1250.20">
    <property type="entry name" value="MFS general substrate transporter like domains"/>
    <property type="match status" value="1"/>
</dbReference>
<dbReference type="InterPro" id="IPR004638">
    <property type="entry name" value="EmrB-like"/>
</dbReference>
<gene>
    <name evidence="9" type="ORF">JOM49_002472</name>
</gene>
<organism evidence="9 10">
    <name type="scientific">Amycolatopsis magusensis</name>
    <dbReference type="NCBI Taxonomy" id="882444"/>
    <lineage>
        <taxon>Bacteria</taxon>
        <taxon>Bacillati</taxon>
        <taxon>Actinomycetota</taxon>
        <taxon>Actinomycetes</taxon>
        <taxon>Pseudonocardiales</taxon>
        <taxon>Pseudonocardiaceae</taxon>
        <taxon>Amycolatopsis</taxon>
    </lineage>
</organism>
<evidence type="ECO:0000313" key="9">
    <source>
        <dbReference type="EMBL" id="MBP2180946.1"/>
    </source>
</evidence>
<keyword evidence="2" id="KW-0813">Transport</keyword>
<accession>A0ABS4PND7</accession>
<evidence type="ECO:0000259" key="8">
    <source>
        <dbReference type="PROSITE" id="PS50850"/>
    </source>
</evidence>
<feature type="transmembrane region" description="Helical" evidence="7">
    <location>
        <begin position="77"/>
        <end position="96"/>
    </location>
</feature>
<comment type="subcellular location">
    <subcellularLocation>
        <location evidence="1">Cell membrane</location>
        <topology evidence="1">Multi-pass membrane protein</topology>
    </subcellularLocation>
</comment>
<dbReference type="Pfam" id="PF07690">
    <property type="entry name" value="MFS_1"/>
    <property type="match status" value="1"/>
</dbReference>
<feature type="transmembrane region" description="Helical" evidence="7">
    <location>
        <begin position="299"/>
        <end position="321"/>
    </location>
</feature>
<feature type="transmembrane region" description="Helical" evidence="7">
    <location>
        <begin position="333"/>
        <end position="349"/>
    </location>
</feature>
<feature type="transmembrane region" description="Helical" evidence="7">
    <location>
        <begin position="102"/>
        <end position="127"/>
    </location>
</feature>
<dbReference type="Gene3D" id="1.20.1720.10">
    <property type="entry name" value="Multidrug resistance protein D"/>
    <property type="match status" value="1"/>
</dbReference>
<keyword evidence="4 7" id="KW-0812">Transmembrane</keyword>
<feature type="transmembrane region" description="Helical" evidence="7">
    <location>
        <begin position="42"/>
        <end position="65"/>
    </location>
</feature>
<feature type="transmembrane region" description="Helical" evidence="7">
    <location>
        <begin position="268"/>
        <end position="287"/>
    </location>
</feature>
<evidence type="ECO:0000313" key="10">
    <source>
        <dbReference type="Proteomes" id="UP000741013"/>
    </source>
</evidence>
<evidence type="ECO:0000256" key="1">
    <source>
        <dbReference type="ARBA" id="ARBA00004651"/>
    </source>
</evidence>
<feature type="domain" description="Major facilitator superfamily (MFS) profile" evidence="8">
    <location>
        <begin position="11"/>
        <end position="466"/>
    </location>
</feature>
<evidence type="ECO:0000256" key="6">
    <source>
        <dbReference type="ARBA" id="ARBA00023136"/>
    </source>
</evidence>
<keyword evidence="6 7" id="KW-0472">Membrane</keyword>
<feature type="transmembrane region" description="Helical" evidence="7">
    <location>
        <begin position="405"/>
        <end position="424"/>
    </location>
</feature>
<evidence type="ECO:0000256" key="3">
    <source>
        <dbReference type="ARBA" id="ARBA00022475"/>
    </source>
</evidence>
<sequence length="473" mass="48849">MPGNGGSRWLALSVLSAATLMVVLDGSVVTIALPWIQRDLGFSQAGLAWVVNAYLIAFAGSLMLAGRLGDLAGRRRVFLLGMVVFTVASLLCGIAADRTALVAFRFLQGVGGAMASAVVLGMIVTLFPEPRERAKAIGVYSFVQAGGASIGLIAGGVLTQGLSWNWAFLVNLPIGVAAIALTWRLVAADRGLGVREGADLAGAALVTGGLMLLVYTIVQAEEHSWSSARSLGLLTFSLALLAGFVVRQAKAAKPLLPLRLFRARAVSGANLVMVLMVAGLFGFQFITALYLQRVLELDALWTGLAFLPAPVTIAVFSLGFAARLAERFGARHVLVGGLVLVAISLAWLARVPEHGQYTVDVLPVLVLMGAGFGTAMPALMGQAMSGATEGDSGIASGLINTTQQVGAAMGTAVLATAATTHSAGLFDAGVPEKTALTAGFQLSYGLSAGFVALAAVTAAVFFRRSAERVHAAR</sequence>